<accession>A0A061IXN5</accession>
<gene>
    <name evidence="1" type="ORF">TRSC58_04876</name>
</gene>
<dbReference type="VEuPathDB" id="TriTrypDB:TRSC58_04876"/>
<protein>
    <recommendedName>
        <fullName evidence="3">Sfi1 spindle body domain-containing protein</fullName>
    </recommendedName>
</protein>
<dbReference type="OrthoDB" id="249020at2759"/>
<evidence type="ECO:0000313" key="1">
    <source>
        <dbReference type="EMBL" id="ESL07434.1"/>
    </source>
</evidence>
<sequence>MCMDGDLKELQNRLSETEERIKRTTRLMLRAVWQYVTQHRSPSMVRKGSSAAAAAVPAPHMKAAMPHLRRHHALQPRKQAGATTVQHMKGDAGGADQARLSRELYRKAFGEARQEAEMGTVRPADSVEETEGGAIPSVALVLLQSSRERAIMSVFLLRLRVAAHRRRSLYEECELRYTYYRLRRVLRAWFEFVGEVNSRRRRLLCGVLAHWVGVVERRRQTRECLRRFCVNLKGRRRAFAGVRRRKLRQCFLRWRDRLDVHRIIGGMEERATEMRRRHKYVEVASVGQSAAVFTIKDRVFAHWKKKTEHRLDTRLAEWVSKRFLMRHVWDELIRRYVSARQQHTELESTLACGPPTVYVATQRAEFMVFKVRCAQQIARGRLRKTALAQWRAKYRNRLSDRLFVFHRRVRVMEAWLQALRRKRVTSFVTAACWCRWRQRLYLRLQNTQAQSWRQQWLQRSALRLWYSRAACSLFYRQQTLRACCAKWWGRARLRWARRQLALGIMRRVLLSWRDVVVCENNQRALTCVAETLRELVLLMGCFRRWRGRYEHACRARFSESILSELRRERQRARLFQRWKRLTFWSHAACKDLKPSS</sequence>
<dbReference type="AlphaFoldDB" id="A0A061IXN5"/>
<proteinExistence type="predicted"/>
<dbReference type="Proteomes" id="UP000031737">
    <property type="component" value="Unassembled WGS sequence"/>
</dbReference>
<dbReference type="EMBL" id="AUPL01004876">
    <property type="protein sequence ID" value="ESL07434.1"/>
    <property type="molecule type" value="Genomic_DNA"/>
</dbReference>
<evidence type="ECO:0008006" key="3">
    <source>
        <dbReference type="Google" id="ProtNLM"/>
    </source>
</evidence>
<name>A0A061IXN5_TRYRA</name>
<keyword evidence="2" id="KW-1185">Reference proteome</keyword>
<evidence type="ECO:0000313" key="2">
    <source>
        <dbReference type="Proteomes" id="UP000031737"/>
    </source>
</evidence>
<organism evidence="1 2">
    <name type="scientific">Trypanosoma rangeli SC58</name>
    <dbReference type="NCBI Taxonomy" id="429131"/>
    <lineage>
        <taxon>Eukaryota</taxon>
        <taxon>Discoba</taxon>
        <taxon>Euglenozoa</taxon>
        <taxon>Kinetoplastea</taxon>
        <taxon>Metakinetoplastina</taxon>
        <taxon>Trypanosomatida</taxon>
        <taxon>Trypanosomatidae</taxon>
        <taxon>Trypanosoma</taxon>
        <taxon>Herpetosoma</taxon>
    </lineage>
</organism>
<comment type="caution">
    <text evidence="1">The sequence shown here is derived from an EMBL/GenBank/DDBJ whole genome shotgun (WGS) entry which is preliminary data.</text>
</comment>
<reference evidence="1 2" key="1">
    <citation type="submission" date="2013-07" db="EMBL/GenBank/DDBJ databases">
        <authorList>
            <person name="Stoco P.H."/>
            <person name="Wagner G."/>
            <person name="Gerber A."/>
            <person name="Zaha A."/>
            <person name="Thompson C."/>
            <person name="Bartholomeu D.C."/>
            <person name="Luckemeyer D.D."/>
            <person name="Bahia D."/>
            <person name="Loreto E."/>
            <person name="Prestes E.B."/>
            <person name="Lima F.M."/>
            <person name="Rodrigues-Luiz G."/>
            <person name="Vallejo G.A."/>
            <person name="Filho J.F."/>
            <person name="Monteiro K.M."/>
            <person name="Tyler K.M."/>
            <person name="de Almeida L.G."/>
            <person name="Ortiz M.F."/>
            <person name="Siervo M.A."/>
            <person name="de Moraes M.H."/>
            <person name="Cunha O.L."/>
            <person name="Mendonca-Neto R."/>
            <person name="Silva R."/>
            <person name="Teixeira S.M."/>
            <person name="Murta S.M."/>
            <person name="Sincero T.C."/>
            <person name="Mendes T.A."/>
            <person name="Urmenyi T.P."/>
            <person name="Silva V.G."/>
            <person name="da Rocha W.D."/>
            <person name="Andersson B."/>
            <person name="Romanha A.J."/>
            <person name="Steindel M."/>
            <person name="de Vasconcelos A.T."/>
            <person name="Grisard E.C."/>
        </authorList>
    </citation>
    <scope>NUCLEOTIDE SEQUENCE [LARGE SCALE GENOMIC DNA]</scope>
    <source>
        <strain evidence="1 2">SC58</strain>
    </source>
</reference>